<evidence type="ECO:0000313" key="14">
    <source>
        <dbReference type="EMBL" id="RMY77328.1"/>
    </source>
</evidence>
<comment type="catalytic activity">
    <reaction evidence="11 12">
        <text>tRNA(Tyr) + L-tyrosine + ATP = L-tyrosyl-tRNA(Tyr) + AMP + diphosphate + H(+)</text>
        <dbReference type="Rhea" id="RHEA:10220"/>
        <dbReference type="Rhea" id="RHEA-COMP:9706"/>
        <dbReference type="Rhea" id="RHEA-COMP:9707"/>
        <dbReference type="ChEBI" id="CHEBI:15378"/>
        <dbReference type="ChEBI" id="CHEBI:30616"/>
        <dbReference type="ChEBI" id="CHEBI:33019"/>
        <dbReference type="ChEBI" id="CHEBI:58315"/>
        <dbReference type="ChEBI" id="CHEBI:78442"/>
        <dbReference type="ChEBI" id="CHEBI:78536"/>
        <dbReference type="ChEBI" id="CHEBI:456215"/>
        <dbReference type="EC" id="6.1.1.1"/>
    </reaction>
</comment>
<dbReference type="Gene3D" id="1.10.240.10">
    <property type="entry name" value="Tyrosyl-Transfer RNA Synthetase"/>
    <property type="match status" value="1"/>
</dbReference>
<name>A0A3M7EL51_HORWE</name>
<feature type="compositionally biased region" description="Low complexity" evidence="13">
    <location>
        <begin position="384"/>
        <end position="404"/>
    </location>
</feature>
<evidence type="ECO:0000256" key="6">
    <source>
        <dbReference type="ARBA" id="ARBA00022741"/>
    </source>
</evidence>
<dbReference type="GO" id="GO:0005524">
    <property type="term" value="F:ATP binding"/>
    <property type="evidence" value="ECO:0007669"/>
    <property type="project" value="UniProtKB-KW"/>
</dbReference>
<dbReference type="EC" id="6.1.1.1" evidence="12"/>
<keyword evidence="6 12" id="KW-0547">Nucleotide-binding</keyword>
<evidence type="ECO:0000256" key="4">
    <source>
        <dbReference type="ARBA" id="ARBA00022490"/>
    </source>
</evidence>
<dbReference type="Pfam" id="PF00579">
    <property type="entry name" value="tRNA-synt_1b"/>
    <property type="match status" value="1"/>
</dbReference>
<evidence type="ECO:0000256" key="5">
    <source>
        <dbReference type="ARBA" id="ARBA00022598"/>
    </source>
</evidence>
<keyword evidence="8 12" id="KW-0648">Protein biosynthesis</keyword>
<dbReference type="GO" id="GO:0005634">
    <property type="term" value="C:nucleus"/>
    <property type="evidence" value="ECO:0007669"/>
    <property type="project" value="UniProtKB-SubCell"/>
</dbReference>
<dbReference type="GO" id="GO:0006437">
    <property type="term" value="P:tyrosyl-tRNA aminoacylation"/>
    <property type="evidence" value="ECO:0007669"/>
    <property type="project" value="InterPro"/>
</dbReference>
<dbReference type="PRINTS" id="PR01040">
    <property type="entry name" value="TRNASYNTHTYR"/>
</dbReference>
<dbReference type="NCBIfam" id="NF006330">
    <property type="entry name" value="PRK08560.1"/>
    <property type="match status" value="1"/>
</dbReference>
<dbReference type="InterPro" id="IPR050489">
    <property type="entry name" value="Tyr-tRNA_synthase"/>
</dbReference>
<evidence type="ECO:0000256" key="13">
    <source>
        <dbReference type="SAM" id="MobiDB-lite"/>
    </source>
</evidence>
<protein>
    <recommendedName>
        <fullName evidence="12">Tyrosine--tRNA ligase</fullName>
        <ecNumber evidence="12">6.1.1.1</ecNumber>
    </recommendedName>
    <alternativeName>
        <fullName evidence="12">Tyrosyl-tRNA synthetase</fullName>
    </alternativeName>
</protein>
<evidence type="ECO:0000256" key="3">
    <source>
        <dbReference type="ARBA" id="ARBA00005594"/>
    </source>
</evidence>
<evidence type="ECO:0000256" key="10">
    <source>
        <dbReference type="ARBA" id="ARBA00023242"/>
    </source>
</evidence>
<keyword evidence="10" id="KW-0539">Nucleus</keyword>
<feature type="region of interest" description="Disordered" evidence="13">
    <location>
        <begin position="358"/>
        <end position="444"/>
    </location>
</feature>
<evidence type="ECO:0000256" key="9">
    <source>
        <dbReference type="ARBA" id="ARBA00023146"/>
    </source>
</evidence>
<keyword evidence="7 12" id="KW-0067">ATP-binding</keyword>
<evidence type="ECO:0000256" key="1">
    <source>
        <dbReference type="ARBA" id="ARBA00004123"/>
    </source>
</evidence>
<comment type="subcellular location">
    <subcellularLocation>
        <location evidence="2">Cytoplasm</location>
    </subcellularLocation>
    <subcellularLocation>
        <location evidence="1">Nucleus</location>
    </subcellularLocation>
</comment>
<evidence type="ECO:0000256" key="11">
    <source>
        <dbReference type="ARBA" id="ARBA00048248"/>
    </source>
</evidence>
<evidence type="ECO:0000313" key="15">
    <source>
        <dbReference type="Proteomes" id="UP000281468"/>
    </source>
</evidence>
<comment type="similarity">
    <text evidence="3 12">Belongs to the class-I aminoacyl-tRNA synthetase family.</text>
</comment>
<dbReference type="NCBIfam" id="TIGR00234">
    <property type="entry name" value="tyrS"/>
    <property type="match status" value="1"/>
</dbReference>
<keyword evidence="5 12" id="KW-0436">Ligase</keyword>
<accession>A0A3M7EL51</accession>
<dbReference type="PANTHER" id="PTHR46264">
    <property type="entry name" value="TYROSINE-TRNA LIGASE"/>
    <property type="match status" value="1"/>
</dbReference>
<evidence type="ECO:0000256" key="2">
    <source>
        <dbReference type="ARBA" id="ARBA00004496"/>
    </source>
</evidence>
<proteinExistence type="inferred from homology"/>
<dbReference type="InterPro" id="IPR002305">
    <property type="entry name" value="aa-tRNA-synth_Ic"/>
</dbReference>
<dbReference type="InterPro" id="IPR002307">
    <property type="entry name" value="Tyr-tRNA-ligase"/>
</dbReference>
<organism evidence="14 15">
    <name type="scientific">Hortaea werneckii</name>
    <name type="common">Black yeast</name>
    <name type="synonym">Cladosporium werneckii</name>
    <dbReference type="NCBI Taxonomy" id="91943"/>
    <lineage>
        <taxon>Eukaryota</taxon>
        <taxon>Fungi</taxon>
        <taxon>Dikarya</taxon>
        <taxon>Ascomycota</taxon>
        <taxon>Pezizomycotina</taxon>
        <taxon>Dothideomycetes</taxon>
        <taxon>Dothideomycetidae</taxon>
        <taxon>Mycosphaerellales</taxon>
        <taxon>Teratosphaeriaceae</taxon>
        <taxon>Hortaea</taxon>
    </lineage>
</organism>
<dbReference type="InterPro" id="IPR014729">
    <property type="entry name" value="Rossmann-like_a/b/a_fold"/>
</dbReference>
<dbReference type="FunFam" id="1.10.240.10:FF:000004">
    <property type="entry name" value="Tyrosine--tRNA ligase"/>
    <property type="match status" value="1"/>
</dbReference>
<dbReference type="GO" id="GO:0005737">
    <property type="term" value="C:cytoplasm"/>
    <property type="evidence" value="ECO:0007669"/>
    <property type="project" value="UniProtKB-SubCell"/>
</dbReference>
<evidence type="ECO:0000256" key="7">
    <source>
        <dbReference type="ARBA" id="ARBA00022840"/>
    </source>
</evidence>
<dbReference type="EMBL" id="QWIQ01000768">
    <property type="protein sequence ID" value="RMY77328.1"/>
    <property type="molecule type" value="Genomic_DNA"/>
</dbReference>
<dbReference type="PANTHER" id="PTHR46264:SF4">
    <property type="entry name" value="TYROSINE--TRNA LIGASE, CYTOPLASMIC"/>
    <property type="match status" value="1"/>
</dbReference>
<reference evidence="14 15" key="1">
    <citation type="journal article" date="2018" name="BMC Genomics">
        <title>Genomic evidence for intraspecific hybridization in a clonal and extremely halotolerant yeast.</title>
        <authorList>
            <person name="Gostincar C."/>
            <person name="Stajich J.E."/>
            <person name="Zupancic J."/>
            <person name="Zalar P."/>
            <person name="Gunde-Cimerman N."/>
        </authorList>
    </citation>
    <scope>NUCLEOTIDE SEQUENCE [LARGE SCALE GENOMIC DNA]</scope>
    <source>
        <strain evidence="14 15">EXF-171</strain>
    </source>
</reference>
<dbReference type="Proteomes" id="UP000281468">
    <property type="component" value="Unassembled WGS sequence"/>
</dbReference>
<dbReference type="SUPFAM" id="SSF52374">
    <property type="entry name" value="Nucleotidylyl transferase"/>
    <property type="match status" value="1"/>
</dbReference>
<dbReference type="GO" id="GO:0004831">
    <property type="term" value="F:tyrosine-tRNA ligase activity"/>
    <property type="evidence" value="ECO:0007669"/>
    <property type="project" value="UniProtKB-EC"/>
</dbReference>
<sequence length="444" mass="48267">MPESTAAQLASTPQEKFALLKNNLQEVLNPEIIEEVLNKNERPLRIYWGTATTGKPHCGYFVPMLKIAEFLAAGCEVKILLADVHGFLDNLKAPIELVEERVKYYKFAITEALKAVNVDISRLVFVTGSDYQTTGEKGAKYFMDLLRLSTSVSGHDASKAGSEVVKQVESPPLSSQIYPLMQALDEEYLEVDAQFGGVDQRKIFTLAVEALPRIGFQKRAHLMNPLIPGLQEGGKMSSSDPDSKIDLIDPPDAVKRKLKKAFCPPKQVEGNGVLSFVEYVLLPASALKNNGTPKFVVQRRDAEPLTYANIEDMRRDYAADVLQPQALKPAVTDALLEILAPLRAKFDGDKEWQAIEQRAYPPPPAPEKKKKKEKNLGSRFPGNKAAAEGGAAAAAAAAAAPAVEAKPDGQVVGEGAQEVSVGKSTEEAMEKLSVQEGKGAQRSN</sequence>
<evidence type="ECO:0000256" key="12">
    <source>
        <dbReference type="RuleBase" id="RU361234"/>
    </source>
</evidence>
<dbReference type="Gene3D" id="3.40.50.620">
    <property type="entry name" value="HUPs"/>
    <property type="match status" value="1"/>
</dbReference>
<dbReference type="AlphaFoldDB" id="A0A3M7EL51"/>
<keyword evidence="9 12" id="KW-0030">Aminoacyl-tRNA synthetase</keyword>
<evidence type="ECO:0000256" key="8">
    <source>
        <dbReference type="ARBA" id="ARBA00022917"/>
    </source>
</evidence>
<dbReference type="FunFam" id="3.40.50.620:FF:000040">
    <property type="entry name" value="Tyrosine--tRNA ligase"/>
    <property type="match status" value="1"/>
</dbReference>
<comment type="caution">
    <text evidence="14">The sequence shown here is derived from an EMBL/GenBank/DDBJ whole genome shotgun (WGS) entry which is preliminary data.</text>
</comment>
<keyword evidence="4" id="KW-0963">Cytoplasm</keyword>
<gene>
    <name evidence="14" type="ORF">D0862_13586</name>
</gene>